<dbReference type="EMBL" id="JAKELL010000027">
    <property type="protein sequence ID" value="KAH8991283.1"/>
    <property type="molecule type" value="Genomic_DNA"/>
</dbReference>
<evidence type="ECO:0000313" key="5">
    <source>
        <dbReference type="Proteomes" id="UP001201163"/>
    </source>
</evidence>
<comment type="caution">
    <text evidence="4">The sequence shown here is derived from an EMBL/GenBank/DDBJ whole genome shotgun (WGS) entry which is preliminary data.</text>
</comment>
<feature type="transmembrane region" description="Helical" evidence="2">
    <location>
        <begin position="342"/>
        <end position="364"/>
    </location>
</feature>
<keyword evidence="2" id="KW-0472">Membrane</keyword>
<reference evidence="4" key="1">
    <citation type="submission" date="2022-01" db="EMBL/GenBank/DDBJ databases">
        <title>Comparative genomics reveals a dynamic genome evolution in the ectomycorrhizal milk-cap (Lactarius) mushrooms.</title>
        <authorList>
            <consortium name="DOE Joint Genome Institute"/>
            <person name="Lebreton A."/>
            <person name="Tang N."/>
            <person name="Kuo A."/>
            <person name="LaButti K."/>
            <person name="Drula E."/>
            <person name="Barry K."/>
            <person name="Clum A."/>
            <person name="Lipzen A."/>
            <person name="Mousain D."/>
            <person name="Ng V."/>
            <person name="Wang R."/>
            <person name="Wang X."/>
            <person name="Dai Y."/>
            <person name="Henrissat B."/>
            <person name="Grigoriev I.V."/>
            <person name="Guerin-Laguette A."/>
            <person name="Yu F."/>
            <person name="Martin F.M."/>
        </authorList>
    </citation>
    <scope>NUCLEOTIDE SEQUENCE</scope>
    <source>
        <strain evidence="4">QP</strain>
    </source>
</reference>
<organism evidence="4 5">
    <name type="scientific">Lactarius akahatsu</name>
    <dbReference type="NCBI Taxonomy" id="416441"/>
    <lineage>
        <taxon>Eukaryota</taxon>
        <taxon>Fungi</taxon>
        <taxon>Dikarya</taxon>
        <taxon>Basidiomycota</taxon>
        <taxon>Agaricomycotina</taxon>
        <taxon>Agaricomycetes</taxon>
        <taxon>Russulales</taxon>
        <taxon>Russulaceae</taxon>
        <taxon>Lactarius</taxon>
    </lineage>
</organism>
<keyword evidence="3" id="KW-0732">Signal</keyword>
<sequence length="365" mass="37988">MARSALSVFVAVASASYVAAQVPTFPATPLASLSFAYPSQIPYKAVPDSYVRGTQTGYNICNSTTENQQSLCQTAFVNSISDFCVFAPATANSTIGDTEGEEVIWCTKKGHGGRLIPDGTITGVQVLNNNNYMQIVAFMNQVNININSQDFGGELDPHGQDLNGNPMGGLLYSTHFSSDSTTVQQIHEWNMFVGGNVTAAKICNPSGSNPAGFCQHTLDRIGVAYNMPNNAQNNIFEVCDSDAMDIPGVYTLNGQTLSYSQPAESLGPISTMPYTPRIPSSSNCQTFQSSALYTDLVSVSAPTPTGASTSTPTPSGKSGSSGTTGTRTSSGSPASSTSGSNGAGTITVSLFSSILGVAFSVAFLA</sequence>
<gene>
    <name evidence="4" type="ORF">EDB92DRAFT_689653</name>
</gene>
<feature type="region of interest" description="Disordered" evidence="1">
    <location>
        <begin position="302"/>
        <end position="341"/>
    </location>
</feature>
<name>A0AAD4LGV8_9AGAM</name>
<dbReference type="AlphaFoldDB" id="A0AAD4LGV8"/>
<accession>A0AAD4LGV8</accession>
<feature type="signal peptide" evidence="3">
    <location>
        <begin position="1"/>
        <end position="20"/>
    </location>
</feature>
<evidence type="ECO:0000256" key="3">
    <source>
        <dbReference type="SAM" id="SignalP"/>
    </source>
</evidence>
<feature type="chain" id="PRO_5042162711" description="Macrofage activating glycoprotein" evidence="3">
    <location>
        <begin position="21"/>
        <end position="365"/>
    </location>
</feature>
<evidence type="ECO:0000256" key="1">
    <source>
        <dbReference type="SAM" id="MobiDB-lite"/>
    </source>
</evidence>
<evidence type="ECO:0000256" key="2">
    <source>
        <dbReference type="SAM" id="Phobius"/>
    </source>
</evidence>
<keyword evidence="2" id="KW-0812">Transmembrane</keyword>
<proteinExistence type="predicted"/>
<evidence type="ECO:0008006" key="6">
    <source>
        <dbReference type="Google" id="ProtNLM"/>
    </source>
</evidence>
<protein>
    <recommendedName>
        <fullName evidence="6">Macrofage activating glycoprotein</fullName>
    </recommendedName>
</protein>
<keyword evidence="5" id="KW-1185">Reference proteome</keyword>
<dbReference type="Proteomes" id="UP001201163">
    <property type="component" value="Unassembled WGS sequence"/>
</dbReference>
<evidence type="ECO:0000313" key="4">
    <source>
        <dbReference type="EMBL" id="KAH8991283.1"/>
    </source>
</evidence>
<keyword evidence="2" id="KW-1133">Transmembrane helix</keyword>